<dbReference type="EMBL" id="CAJOBA010004123">
    <property type="protein sequence ID" value="CAF3703555.1"/>
    <property type="molecule type" value="Genomic_DNA"/>
</dbReference>
<dbReference type="PANTHER" id="PTHR10288">
    <property type="entry name" value="KH DOMAIN CONTAINING RNA BINDING PROTEIN"/>
    <property type="match status" value="1"/>
</dbReference>
<dbReference type="OrthoDB" id="9998415at2759"/>
<evidence type="ECO:0000313" key="7">
    <source>
        <dbReference type="EMBL" id="CAF1069664.1"/>
    </source>
</evidence>
<evidence type="ECO:0000256" key="4">
    <source>
        <dbReference type="SAM" id="MobiDB-lite"/>
    </source>
</evidence>
<dbReference type="Proteomes" id="UP000682733">
    <property type="component" value="Unassembled WGS sequence"/>
</dbReference>
<evidence type="ECO:0000256" key="1">
    <source>
        <dbReference type="ARBA" id="ARBA00022737"/>
    </source>
</evidence>
<dbReference type="InterPro" id="IPR036612">
    <property type="entry name" value="KH_dom_type_1_sf"/>
</dbReference>
<dbReference type="InterPro" id="IPR004087">
    <property type="entry name" value="KH_dom"/>
</dbReference>
<evidence type="ECO:0000313" key="9">
    <source>
        <dbReference type="EMBL" id="CAF3836915.1"/>
    </source>
</evidence>
<keyword evidence="1" id="KW-0677">Repeat</keyword>
<dbReference type="EMBL" id="CAJOBC010004680">
    <property type="protein sequence ID" value="CAF3836915.1"/>
    <property type="molecule type" value="Genomic_DNA"/>
</dbReference>
<dbReference type="EMBL" id="CAJNOQ010004680">
    <property type="protein sequence ID" value="CAF1069664.1"/>
    <property type="molecule type" value="Genomic_DNA"/>
</dbReference>
<dbReference type="Gene3D" id="3.30.1370.10">
    <property type="entry name" value="K Homology domain, type 1"/>
    <property type="match status" value="2"/>
</dbReference>
<comment type="caution">
    <text evidence="7">The sequence shown here is derived from an EMBL/GenBank/DDBJ whole genome shotgun (WGS) entry which is preliminary data.</text>
</comment>
<feature type="domain" description="K Homology" evidence="5">
    <location>
        <begin position="874"/>
        <end position="943"/>
    </location>
</feature>
<keyword evidence="10" id="KW-1185">Reference proteome</keyword>
<dbReference type="SUPFAM" id="SSF54791">
    <property type="entry name" value="Eukaryotic type KH-domain (KH-domain type I)"/>
    <property type="match status" value="3"/>
</dbReference>
<dbReference type="GO" id="GO:0003723">
    <property type="term" value="F:RNA binding"/>
    <property type="evidence" value="ECO:0007669"/>
    <property type="project" value="UniProtKB-UniRule"/>
</dbReference>
<feature type="domain" description="K Homology" evidence="5">
    <location>
        <begin position="273"/>
        <end position="346"/>
    </location>
</feature>
<keyword evidence="2" id="KW-0694">RNA-binding</keyword>
<sequence>MKEVEKLIERLQRSKSILNSLPLDKNYFIIRQDLTEWKTRMINTIKTMHIQTLIELDTSYDQLDCYRQTIENILNDRIQTQLDEITDDTSNKIEQIKQKLNDLQQNIKELECLSFKLDYEHVNIVGQLTLEKVNLTQTTVTNDNQHEEQESVEEESKMYSHFDEVSLNDEYVNDQYNNNNIANDIIFRRDSTARVISHPNQNDNEIEEEEEDDDDNKYSISDLNYCRLLITNNDSTKLLNYPEYKIISHHNSPESILMSKTVSQLRNALSIINKFEVRVLIHQSYGPFIVGSLGSRSRMLKEKYSLQTFQVYPTCCPKSTERILLIIGIKHEQILSCLNEIYFNMDETPLNEEDEKQIRLYHPKNYLIELVRDYGGYVNYEQEKHYQLRLNIDSNHNDIKSQYEIQQNNEAGETKMLTSNWNEDFYRRHRGKKIEVQRLMIRDREAGAIYGPGSSRLKQIKIESGANVSILLPNEGNRSSDRTLVIKVNENRVLVHQLTDRTNEESKSLELLFENKSHLHDKIRLKLRKWKISMEQQINLQHNEKLCELAVSFNQLVEFKTMIQTILSDSIQKQLEKLLIMPITNQTLKDVESLKIKLYQMKREISLLKCLSYQLESKELKIRGQIRLCKGDGSVLIEAEDYNGDNQQNEEKQIQDDFLCRLLIPKDNVDKIINTKAYNQFIQISNNGGPERVLTISGENHLDVIEEILSIDCSHENDICKLYVLIHQSYAPFIIGKLGDRSRMLKDKYLLDTIKVYPSCCPRSTERVLYLHGSKSTILNCLDEIYYNINETPLKGLKMLYDPKNYDPKQANEYGGFNDGITYEHDVQYQQSEKNNGWKENIEKKVKIYSALDAWNGMTIEDDENKWYKICGVDIIIKEFKISHGQFGAILGPHGMRLAQIRAQSGAGILCEPGKTIKTYPLSIKGTKQQVNHALQLIEKCIKEHDKKFPFKAMRNYGKSFRP</sequence>
<dbReference type="SMART" id="SM00322">
    <property type="entry name" value="KH"/>
    <property type="match status" value="4"/>
</dbReference>
<evidence type="ECO:0000313" key="8">
    <source>
        <dbReference type="EMBL" id="CAF3703555.1"/>
    </source>
</evidence>
<feature type="compositionally biased region" description="Acidic residues" evidence="4">
    <location>
        <begin position="204"/>
        <end position="215"/>
    </location>
</feature>
<dbReference type="EMBL" id="CAJNOK010004121">
    <property type="protein sequence ID" value="CAF0926539.1"/>
    <property type="molecule type" value="Genomic_DNA"/>
</dbReference>
<accession>A0A814LU05</accession>
<gene>
    <name evidence="7" type="ORF">GPM918_LOCUS17207</name>
    <name evidence="6" type="ORF">OVA965_LOCUS10913</name>
    <name evidence="9" type="ORF">SRO942_LOCUS17206</name>
    <name evidence="8" type="ORF">TMI583_LOCUS10909</name>
</gene>
<dbReference type="InterPro" id="IPR004088">
    <property type="entry name" value="KH_dom_type_1"/>
</dbReference>
<dbReference type="Proteomes" id="UP000681722">
    <property type="component" value="Unassembled WGS sequence"/>
</dbReference>
<feature type="domain" description="K Homology" evidence="5">
    <location>
        <begin position="718"/>
        <end position="790"/>
    </location>
</feature>
<organism evidence="7 10">
    <name type="scientific">Didymodactylos carnosus</name>
    <dbReference type="NCBI Taxonomy" id="1234261"/>
    <lineage>
        <taxon>Eukaryota</taxon>
        <taxon>Metazoa</taxon>
        <taxon>Spiralia</taxon>
        <taxon>Gnathifera</taxon>
        <taxon>Rotifera</taxon>
        <taxon>Eurotatoria</taxon>
        <taxon>Bdelloidea</taxon>
        <taxon>Philodinida</taxon>
        <taxon>Philodinidae</taxon>
        <taxon>Didymodactylos</taxon>
    </lineage>
</organism>
<evidence type="ECO:0000259" key="5">
    <source>
        <dbReference type="SMART" id="SM00322"/>
    </source>
</evidence>
<feature type="domain" description="K Homology" evidence="5">
    <location>
        <begin position="433"/>
        <end position="507"/>
    </location>
</feature>
<proteinExistence type="predicted"/>
<keyword evidence="3" id="KW-0175">Coiled coil</keyword>
<name>A0A814LU05_9BILA</name>
<evidence type="ECO:0000256" key="3">
    <source>
        <dbReference type="SAM" id="Coils"/>
    </source>
</evidence>
<dbReference type="Pfam" id="PF00013">
    <property type="entry name" value="KH_1"/>
    <property type="match status" value="2"/>
</dbReference>
<evidence type="ECO:0000313" key="6">
    <source>
        <dbReference type="EMBL" id="CAF0926539.1"/>
    </source>
</evidence>
<protein>
    <recommendedName>
        <fullName evidence="5">K Homology domain-containing protein</fullName>
    </recommendedName>
</protein>
<dbReference type="Proteomes" id="UP000677228">
    <property type="component" value="Unassembled WGS sequence"/>
</dbReference>
<evidence type="ECO:0000313" key="10">
    <source>
        <dbReference type="Proteomes" id="UP000663829"/>
    </source>
</evidence>
<reference evidence="7" key="1">
    <citation type="submission" date="2021-02" db="EMBL/GenBank/DDBJ databases">
        <authorList>
            <person name="Nowell W R."/>
        </authorList>
    </citation>
    <scope>NUCLEOTIDE SEQUENCE</scope>
</reference>
<evidence type="ECO:0000256" key="2">
    <source>
        <dbReference type="PROSITE-ProRule" id="PRU00117"/>
    </source>
</evidence>
<feature type="region of interest" description="Disordered" evidence="4">
    <location>
        <begin position="196"/>
        <end position="217"/>
    </location>
</feature>
<dbReference type="Proteomes" id="UP000663829">
    <property type="component" value="Unassembled WGS sequence"/>
</dbReference>
<dbReference type="AlphaFoldDB" id="A0A814LU05"/>
<dbReference type="PROSITE" id="PS50084">
    <property type="entry name" value="KH_TYPE_1"/>
    <property type="match status" value="2"/>
</dbReference>
<feature type="coiled-coil region" evidence="3">
    <location>
        <begin position="86"/>
        <end position="113"/>
    </location>
</feature>